<dbReference type="InterPro" id="IPR052075">
    <property type="entry name" value="Heme_exporter_D"/>
</dbReference>
<comment type="subcellular location">
    <subcellularLocation>
        <location evidence="2 12">Cell inner membrane</location>
        <topology evidence="2 12">Single-pass membrane protein</topology>
    </subcellularLocation>
</comment>
<evidence type="ECO:0000313" key="13">
    <source>
        <dbReference type="EMBL" id="AJQ96723.1"/>
    </source>
</evidence>
<keyword evidence="7 12" id="KW-0997">Cell inner membrane</keyword>
<evidence type="ECO:0000256" key="8">
    <source>
        <dbReference type="ARBA" id="ARBA00022692"/>
    </source>
</evidence>
<dbReference type="Proteomes" id="UP000032266">
    <property type="component" value="Chromosome"/>
</dbReference>
<evidence type="ECO:0000256" key="12">
    <source>
        <dbReference type="RuleBase" id="RU363101"/>
    </source>
</evidence>
<name>A0A0C5VTU9_9GAMM</name>
<keyword evidence="9 12" id="KW-0201">Cytochrome c-type biogenesis</keyword>
<keyword evidence="5 12" id="KW-0813">Transport</keyword>
<evidence type="ECO:0000256" key="3">
    <source>
        <dbReference type="ARBA" id="ARBA00008741"/>
    </source>
</evidence>
<protein>
    <recommendedName>
        <fullName evidence="4 12">Heme exporter protein D</fullName>
    </recommendedName>
</protein>
<gene>
    <name evidence="13" type="ORF">YC6258_04691</name>
</gene>
<dbReference type="PANTHER" id="PTHR37531:SF1">
    <property type="entry name" value="HEME EXPORTER PROTEIN D"/>
    <property type="match status" value="1"/>
</dbReference>
<comment type="similarity">
    <text evidence="3 12">Belongs to the CcmD/CycX/HelD family.</text>
</comment>
<sequence>MGQFESFSAFLQMGHHAKYVWLSYGSFAIGVVYLIVAPKIRQRQFVKQQLQKYRREES</sequence>
<dbReference type="GO" id="GO:0005886">
    <property type="term" value="C:plasma membrane"/>
    <property type="evidence" value="ECO:0007669"/>
    <property type="project" value="UniProtKB-SubCell"/>
</dbReference>
<organism evidence="13 14">
    <name type="scientific">Gynuella sunshinyii YC6258</name>
    <dbReference type="NCBI Taxonomy" id="1445510"/>
    <lineage>
        <taxon>Bacteria</taxon>
        <taxon>Pseudomonadati</taxon>
        <taxon>Pseudomonadota</taxon>
        <taxon>Gammaproteobacteria</taxon>
        <taxon>Oceanospirillales</taxon>
        <taxon>Saccharospirillaceae</taxon>
        <taxon>Gynuella</taxon>
    </lineage>
</organism>
<dbReference type="NCBIfam" id="TIGR03141">
    <property type="entry name" value="cytochro_ccmD"/>
    <property type="match status" value="1"/>
</dbReference>
<evidence type="ECO:0000313" key="14">
    <source>
        <dbReference type="Proteomes" id="UP000032266"/>
    </source>
</evidence>
<dbReference type="OrthoDB" id="9815607at2"/>
<evidence type="ECO:0000256" key="2">
    <source>
        <dbReference type="ARBA" id="ARBA00004377"/>
    </source>
</evidence>
<evidence type="ECO:0000256" key="5">
    <source>
        <dbReference type="ARBA" id="ARBA00022448"/>
    </source>
</evidence>
<dbReference type="EMBL" id="CP007142">
    <property type="protein sequence ID" value="AJQ96723.1"/>
    <property type="molecule type" value="Genomic_DNA"/>
</dbReference>
<accession>A0A0C5VTU9</accession>
<keyword evidence="11 12" id="KW-0472">Membrane</keyword>
<evidence type="ECO:0000256" key="11">
    <source>
        <dbReference type="ARBA" id="ARBA00023136"/>
    </source>
</evidence>
<dbReference type="HOGENOM" id="CLU_180892_4_1_6"/>
<keyword evidence="8 12" id="KW-0812">Transmembrane</keyword>
<evidence type="ECO:0000256" key="9">
    <source>
        <dbReference type="ARBA" id="ARBA00022748"/>
    </source>
</evidence>
<evidence type="ECO:0000256" key="6">
    <source>
        <dbReference type="ARBA" id="ARBA00022475"/>
    </source>
</evidence>
<dbReference type="InterPro" id="IPR007078">
    <property type="entry name" value="Haem_export_protD_CcmD"/>
</dbReference>
<evidence type="ECO:0000256" key="1">
    <source>
        <dbReference type="ARBA" id="ARBA00002442"/>
    </source>
</evidence>
<evidence type="ECO:0000256" key="10">
    <source>
        <dbReference type="ARBA" id="ARBA00022989"/>
    </source>
</evidence>
<keyword evidence="10 12" id="KW-1133">Transmembrane helix</keyword>
<dbReference type="STRING" id="1445510.YC6258_04691"/>
<dbReference type="RefSeq" id="WP_082070835.1">
    <property type="nucleotide sequence ID" value="NZ_CP007142.1"/>
</dbReference>
<proteinExistence type="inferred from homology"/>
<dbReference type="KEGG" id="gsn:YC6258_04691"/>
<dbReference type="AlphaFoldDB" id="A0A0C5VTU9"/>
<reference evidence="13 14" key="1">
    <citation type="submission" date="2014-01" db="EMBL/GenBank/DDBJ databases">
        <title>Full genme sequencing of cellulolytic bacterium Gynuella sunshinyii YC6258T gen. nov., sp. nov.</title>
        <authorList>
            <person name="Khan H."/>
            <person name="Chung E.J."/>
            <person name="Chung Y.R."/>
        </authorList>
    </citation>
    <scope>NUCLEOTIDE SEQUENCE [LARGE SCALE GENOMIC DNA]</scope>
    <source>
        <strain evidence="13 14">YC6258</strain>
    </source>
</reference>
<evidence type="ECO:0000256" key="4">
    <source>
        <dbReference type="ARBA" id="ARBA00016461"/>
    </source>
</evidence>
<comment type="function">
    <text evidence="1 12">Required for the export of heme to the periplasm for the biogenesis of c-type cytochromes.</text>
</comment>
<dbReference type="PANTHER" id="PTHR37531">
    <property type="entry name" value="HEME EXPORTER PROTEIN D"/>
    <property type="match status" value="1"/>
</dbReference>
<dbReference type="GO" id="GO:0017004">
    <property type="term" value="P:cytochrome complex assembly"/>
    <property type="evidence" value="ECO:0007669"/>
    <property type="project" value="UniProtKB-KW"/>
</dbReference>
<dbReference type="Pfam" id="PF04995">
    <property type="entry name" value="CcmD"/>
    <property type="match status" value="1"/>
</dbReference>
<keyword evidence="6 12" id="KW-1003">Cell membrane</keyword>
<evidence type="ECO:0000256" key="7">
    <source>
        <dbReference type="ARBA" id="ARBA00022519"/>
    </source>
</evidence>
<feature type="transmembrane region" description="Helical" evidence="12">
    <location>
        <begin position="20"/>
        <end position="37"/>
    </location>
</feature>
<keyword evidence="14" id="KW-1185">Reference proteome</keyword>
<dbReference type="GO" id="GO:0015886">
    <property type="term" value="P:heme transport"/>
    <property type="evidence" value="ECO:0007669"/>
    <property type="project" value="InterPro"/>
</dbReference>
<dbReference type="GO" id="GO:1903607">
    <property type="term" value="P:cytochrome c biosynthetic process"/>
    <property type="evidence" value="ECO:0007669"/>
    <property type="project" value="TreeGrafter"/>
</dbReference>